<reference evidence="17" key="1">
    <citation type="submission" date="2017-09" db="EMBL/GenBank/DDBJ databases">
        <title>Depth-based differentiation of microbial function through sediment-hosted aquifers and enrichment of novel symbionts in the deep terrestrial subsurface.</title>
        <authorList>
            <person name="Probst A.J."/>
            <person name="Ladd B."/>
            <person name="Jarett J.K."/>
            <person name="Geller-Mcgrath D.E."/>
            <person name="Sieber C.M.K."/>
            <person name="Emerson J.B."/>
            <person name="Anantharaman K."/>
            <person name="Thomas B.C."/>
            <person name="Malmstrom R."/>
            <person name="Stieglmeier M."/>
            <person name="Klingl A."/>
            <person name="Woyke T."/>
            <person name="Ryan C.M."/>
            <person name="Banfield J.F."/>
        </authorList>
    </citation>
    <scope>NUCLEOTIDE SEQUENCE [LARGE SCALE GENOMIC DNA]</scope>
</reference>
<dbReference type="InterPro" id="IPR039418">
    <property type="entry name" value="LexA-like"/>
</dbReference>
<evidence type="ECO:0000313" key="17">
    <source>
        <dbReference type="Proteomes" id="UP000228533"/>
    </source>
</evidence>
<dbReference type="SUPFAM" id="SSF46785">
    <property type="entry name" value="Winged helix' DNA-binding domain"/>
    <property type="match status" value="1"/>
</dbReference>
<dbReference type="GO" id="GO:0006260">
    <property type="term" value="P:DNA replication"/>
    <property type="evidence" value="ECO:0007669"/>
    <property type="project" value="UniProtKB-UniRule"/>
</dbReference>
<dbReference type="GO" id="GO:0009432">
    <property type="term" value="P:SOS response"/>
    <property type="evidence" value="ECO:0007669"/>
    <property type="project" value="UniProtKB-UniRule"/>
</dbReference>
<dbReference type="GO" id="GO:0004252">
    <property type="term" value="F:serine-type endopeptidase activity"/>
    <property type="evidence" value="ECO:0007669"/>
    <property type="project" value="UniProtKB-UniRule"/>
</dbReference>
<dbReference type="GO" id="GO:0006281">
    <property type="term" value="P:DNA repair"/>
    <property type="evidence" value="ECO:0007669"/>
    <property type="project" value="UniProtKB-UniRule"/>
</dbReference>
<feature type="active site" description="For autocatalytic cleavage activity" evidence="12">
    <location>
        <position position="126"/>
    </location>
</feature>
<evidence type="ECO:0000256" key="13">
    <source>
        <dbReference type="RuleBase" id="RU003991"/>
    </source>
</evidence>
<comment type="subunit">
    <text evidence="12">Homodimer.</text>
</comment>
<dbReference type="Pfam" id="PF01726">
    <property type="entry name" value="LexA_DNA_bind"/>
    <property type="match status" value="1"/>
</dbReference>
<keyword evidence="2 12" id="KW-0678">Repressor</keyword>
<keyword evidence="3 12" id="KW-0235">DNA replication</keyword>
<dbReference type="InterPro" id="IPR050077">
    <property type="entry name" value="LexA_repressor"/>
</dbReference>
<dbReference type="PRINTS" id="PR00726">
    <property type="entry name" value="LEXASERPTASE"/>
</dbReference>
<keyword evidence="7 12" id="KW-0805">Transcription regulation</keyword>
<dbReference type="Pfam" id="PF00717">
    <property type="entry name" value="Peptidase_S24"/>
    <property type="match status" value="1"/>
</dbReference>
<dbReference type="InterPro" id="IPR011991">
    <property type="entry name" value="ArsR-like_HTH"/>
</dbReference>
<dbReference type="Gene3D" id="2.10.109.10">
    <property type="entry name" value="Umud Fragment, subunit A"/>
    <property type="match status" value="1"/>
</dbReference>
<dbReference type="AlphaFoldDB" id="A0A2M6WT93"/>
<dbReference type="Gene3D" id="1.10.10.10">
    <property type="entry name" value="Winged helix-like DNA-binding domain superfamily/Winged helix DNA-binding domain"/>
    <property type="match status" value="1"/>
</dbReference>
<name>A0A2M6WT93_9BACT</name>
<keyword evidence="6 12" id="KW-0068">Autocatalytic cleavage</keyword>
<dbReference type="InterPro" id="IPR006197">
    <property type="entry name" value="Peptidase_S24_LexA"/>
</dbReference>
<keyword evidence="5 12" id="KW-0378">Hydrolase</keyword>
<dbReference type="HAMAP" id="MF_00015">
    <property type="entry name" value="LexA"/>
    <property type="match status" value="1"/>
</dbReference>
<evidence type="ECO:0000256" key="6">
    <source>
        <dbReference type="ARBA" id="ARBA00022813"/>
    </source>
</evidence>
<feature type="DNA-binding region" description="H-T-H motif" evidence="12">
    <location>
        <begin position="30"/>
        <end position="50"/>
    </location>
</feature>
<dbReference type="InterPro" id="IPR006200">
    <property type="entry name" value="LexA"/>
</dbReference>
<dbReference type="InterPro" id="IPR036286">
    <property type="entry name" value="LexA/Signal_pep-like_sf"/>
</dbReference>
<proteinExistence type="inferred from homology"/>
<dbReference type="EMBL" id="PFAM01000017">
    <property type="protein sequence ID" value="PIT95946.1"/>
    <property type="molecule type" value="Genomic_DNA"/>
</dbReference>
<evidence type="ECO:0000256" key="3">
    <source>
        <dbReference type="ARBA" id="ARBA00022705"/>
    </source>
</evidence>
<dbReference type="SUPFAM" id="SSF51306">
    <property type="entry name" value="LexA/Signal peptidase"/>
    <property type="match status" value="1"/>
</dbReference>
<feature type="site" description="Cleavage; by autolysis" evidence="12">
    <location>
        <begin position="91"/>
        <end position="92"/>
    </location>
</feature>
<dbReference type="GO" id="GO:0006508">
    <property type="term" value="P:proteolysis"/>
    <property type="evidence" value="ECO:0007669"/>
    <property type="project" value="InterPro"/>
</dbReference>
<keyword evidence="10 12" id="KW-0234">DNA repair</keyword>
<dbReference type="InterPro" id="IPR015927">
    <property type="entry name" value="Peptidase_S24_S26A/B/C"/>
</dbReference>
<evidence type="ECO:0000256" key="2">
    <source>
        <dbReference type="ARBA" id="ARBA00022491"/>
    </source>
</evidence>
<dbReference type="CDD" id="cd06529">
    <property type="entry name" value="S24_LexA-like"/>
    <property type="match status" value="1"/>
</dbReference>
<comment type="caution">
    <text evidence="16">The sequence shown here is derived from an EMBL/GenBank/DDBJ whole genome shotgun (WGS) entry which is preliminary data.</text>
</comment>
<evidence type="ECO:0000256" key="10">
    <source>
        <dbReference type="ARBA" id="ARBA00023204"/>
    </source>
</evidence>
<dbReference type="PANTHER" id="PTHR33516:SF2">
    <property type="entry name" value="LEXA REPRESSOR-RELATED"/>
    <property type="match status" value="1"/>
</dbReference>
<comment type="similarity">
    <text evidence="1 12 13">Belongs to the peptidase S24 family.</text>
</comment>
<keyword evidence="9 12" id="KW-0804">Transcription</keyword>
<accession>A0A2M6WT93</accession>
<evidence type="ECO:0000259" key="15">
    <source>
        <dbReference type="Pfam" id="PF01726"/>
    </source>
</evidence>
<evidence type="ECO:0000256" key="9">
    <source>
        <dbReference type="ARBA" id="ARBA00023163"/>
    </source>
</evidence>
<feature type="domain" description="LexA repressor DNA-binding" evidence="15">
    <location>
        <begin position="4"/>
        <end position="66"/>
    </location>
</feature>
<keyword evidence="8 12" id="KW-0238">DNA-binding</keyword>
<evidence type="ECO:0000256" key="4">
    <source>
        <dbReference type="ARBA" id="ARBA00022763"/>
    </source>
</evidence>
<feature type="domain" description="Peptidase S24/S26A/S26B/S26C" evidence="14">
    <location>
        <begin position="87"/>
        <end position="196"/>
    </location>
</feature>
<dbReference type="CDD" id="cd00090">
    <property type="entry name" value="HTH_ARSR"/>
    <property type="match status" value="1"/>
</dbReference>
<dbReference type="InterPro" id="IPR036390">
    <property type="entry name" value="WH_DNA-bd_sf"/>
</dbReference>
<feature type="active site" description="For autocatalytic cleavage activity" evidence="12">
    <location>
        <position position="164"/>
    </location>
</feature>
<evidence type="ECO:0000256" key="11">
    <source>
        <dbReference type="ARBA" id="ARBA00023236"/>
    </source>
</evidence>
<comment type="catalytic activity">
    <reaction evidence="12">
        <text>Hydrolysis of Ala-|-Gly bond in repressor LexA.</text>
        <dbReference type="EC" id="3.4.21.88"/>
    </reaction>
</comment>
<evidence type="ECO:0000256" key="7">
    <source>
        <dbReference type="ARBA" id="ARBA00023015"/>
    </source>
</evidence>
<dbReference type="GO" id="GO:0003677">
    <property type="term" value="F:DNA binding"/>
    <property type="evidence" value="ECO:0007669"/>
    <property type="project" value="UniProtKB-UniRule"/>
</dbReference>
<keyword evidence="11 12" id="KW-0742">SOS response</keyword>
<evidence type="ECO:0000259" key="14">
    <source>
        <dbReference type="Pfam" id="PF00717"/>
    </source>
</evidence>
<dbReference type="InterPro" id="IPR006199">
    <property type="entry name" value="LexA_DNA-bd_dom"/>
</dbReference>
<keyword evidence="4 12" id="KW-0227">DNA damage</keyword>
<organism evidence="16 17">
    <name type="scientific">Candidatus Falkowbacteria bacterium CG10_big_fil_rev_8_21_14_0_10_37_14</name>
    <dbReference type="NCBI Taxonomy" id="1974561"/>
    <lineage>
        <taxon>Bacteria</taxon>
        <taxon>Candidatus Falkowiibacteriota</taxon>
    </lineage>
</organism>
<protein>
    <recommendedName>
        <fullName evidence="12">LexA repressor</fullName>
        <ecNumber evidence="12">3.4.21.88</ecNumber>
    </recommendedName>
</protein>
<gene>
    <name evidence="12" type="primary">lexA</name>
    <name evidence="16" type="ORF">COT94_03090</name>
</gene>
<dbReference type="Proteomes" id="UP000228533">
    <property type="component" value="Unassembled WGS sequence"/>
</dbReference>
<dbReference type="PANTHER" id="PTHR33516">
    <property type="entry name" value="LEXA REPRESSOR"/>
    <property type="match status" value="1"/>
</dbReference>
<evidence type="ECO:0000256" key="5">
    <source>
        <dbReference type="ARBA" id="ARBA00022801"/>
    </source>
</evidence>
<dbReference type="GO" id="GO:0045892">
    <property type="term" value="P:negative regulation of DNA-templated transcription"/>
    <property type="evidence" value="ECO:0007669"/>
    <property type="project" value="UniProtKB-UniRule"/>
</dbReference>
<sequence length="204" mass="22452">MGDQKLTKRQRQILDFLGDFEGANGYSPSYREIAAHIGIVSPSTIHEHIKGLEEKGFIKSGHNEARSIELIRFKTNWAQAFELSLAGLITAGEPIEAVEEHDTVTVPGNLVSDPANSFVLKVKGDSMVDDGILDGDLVVCRRTEDASNGDVVVALIDNQYATLKRFYREAGRIRLQPANSQYQPLYPAVVAVQGIVCGLIRQWS</sequence>
<comment type="function">
    <text evidence="12">Represses a number of genes involved in the response to DNA damage (SOS response), including recA and lexA. In the presence of single-stranded DNA, RecA interacts with LexA causing an autocatalytic cleavage which disrupts the DNA-binding part of LexA, leading to derepression of the SOS regulon and eventually DNA repair.</text>
</comment>
<evidence type="ECO:0000313" key="16">
    <source>
        <dbReference type="EMBL" id="PIT95946.1"/>
    </source>
</evidence>
<evidence type="ECO:0000256" key="12">
    <source>
        <dbReference type="HAMAP-Rule" id="MF_00015"/>
    </source>
</evidence>
<dbReference type="InterPro" id="IPR036388">
    <property type="entry name" value="WH-like_DNA-bd_sf"/>
</dbReference>
<evidence type="ECO:0000256" key="1">
    <source>
        <dbReference type="ARBA" id="ARBA00007484"/>
    </source>
</evidence>
<dbReference type="NCBIfam" id="TIGR00498">
    <property type="entry name" value="lexA"/>
    <property type="match status" value="1"/>
</dbReference>
<evidence type="ECO:0000256" key="8">
    <source>
        <dbReference type="ARBA" id="ARBA00023125"/>
    </source>
</evidence>
<dbReference type="EC" id="3.4.21.88" evidence="12"/>